<evidence type="ECO:0000256" key="4">
    <source>
        <dbReference type="ARBA" id="ARBA00030169"/>
    </source>
</evidence>
<gene>
    <name evidence="5" type="ORF">MECH1_V1_3038</name>
</gene>
<dbReference type="Gene3D" id="3.50.30.40">
    <property type="entry name" value="Ribonuclease E inhibitor RraA/RraA-like"/>
    <property type="match status" value="1"/>
</dbReference>
<proteinExistence type="predicted"/>
<dbReference type="CDD" id="cd16841">
    <property type="entry name" value="RraA_family"/>
    <property type="match status" value="1"/>
</dbReference>
<dbReference type="RefSeq" id="WP_348758296.1">
    <property type="nucleotide sequence ID" value="NZ_OZ026884.1"/>
</dbReference>
<dbReference type="SUPFAM" id="SSF89562">
    <property type="entry name" value="RraA-like"/>
    <property type="match status" value="1"/>
</dbReference>
<protein>
    <recommendedName>
        <fullName evidence="2">Putative 4-hydroxy-4-methyl-2-oxoglutarate aldolase</fullName>
    </recommendedName>
    <alternativeName>
        <fullName evidence="3">Regulator of ribonuclease activity homolog</fullName>
    </alternativeName>
    <alternativeName>
        <fullName evidence="4">RraA-like protein</fullName>
    </alternativeName>
</protein>
<name>A0ABM9NMF8_9GAMM</name>
<keyword evidence="6" id="KW-1185">Reference proteome</keyword>
<sequence length="250" mass="27029">MRTLPPEVLEALRPLGTSLIADAIETFRIRMANEGFIRSGVVQDLTPSLDPMLGYAATARVRTVHPPMKGAAFTENSAWWRYLTTLPEPRVVVLHDFNHRPGLGAFLGELHTAVHKALNCVGVVTNGAVRDLAAIRASGFRCFAGHISMTRCYAHVVEFGIPVEIGGLLIQPGDLLYGDSNGVIAIPLDHAARIPVVAADIRAKKQKTIELCRSQDFSLEKLEALTKAFGFLVAESGAQLAPDLEKPSDA</sequence>
<evidence type="ECO:0000256" key="1">
    <source>
        <dbReference type="ARBA" id="ARBA00001968"/>
    </source>
</evidence>
<dbReference type="Pfam" id="PF03737">
    <property type="entry name" value="RraA-like"/>
    <property type="match status" value="1"/>
</dbReference>
<reference evidence="5 6" key="1">
    <citation type="submission" date="2024-04" db="EMBL/GenBank/DDBJ databases">
        <authorList>
            <person name="Cremers G."/>
        </authorList>
    </citation>
    <scope>NUCLEOTIDE SEQUENCE [LARGE SCALE GENOMIC DNA]</scope>
    <source>
        <strain evidence="5">MeCH1-AG</strain>
    </source>
</reference>
<dbReference type="EMBL" id="OZ026884">
    <property type="protein sequence ID" value="CAL1241814.1"/>
    <property type="molecule type" value="Genomic_DNA"/>
</dbReference>
<evidence type="ECO:0000313" key="5">
    <source>
        <dbReference type="EMBL" id="CAL1241814.1"/>
    </source>
</evidence>
<dbReference type="InterPro" id="IPR005493">
    <property type="entry name" value="RraA/RraA-like"/>
</dbReference>
<evidence type="ECO:0000313" key="6">
    <source>
        <dbReference type="Proteomes" id="UP001497493"/>
    </source>
</evidence>
<evidence type="ECO:0000256" key="2">
    <source>
        <dbReference type="ARBA" id="ARBA00016549"/>
    </source>
</evidence>
<dbReference type="PANTHER" id="PTHR33254">
    <property type="entry name" value="4-HYDROXY-4-METHYL-2-OXOGLUTARATE ALDOLASE 3-RELATED"/>
    <property type="match status" value="1"/>
</dbReference>
<comment type="cofactor">
    <cofactor evidence="1">
        <name>a divalent metal cation</name>
        <dbReference type="ChEBI" id="CHEBI:60240"/>
    </cofactor>
</comment>
<dbReference type="InterPro" id="IPR036704">
    <property type="entry name" value="RraA/RraA-like_sf"/>
</dbReference>
<organism evidence="5 6">
    <name type="scientific">Candidatus Methylocalor cossyra</name>
    <dbReference type="NCBI Taxonomy" id="3108543"/>
    <lineage>
        <taxon>Bacteria</taxon>
        <taxon>Pseudomonadati</taxon>
        <taxon>Pseudomonadota</taxon>
        <taxon>Gammaproteobacteria</taxon>
        <taxon>Methylococcales</taxon>
        <taxon>Methylococcaceae</taxon>
        <taxon>Candidatus Methylocalor</taxon>
    </lineage>
</organism>
<dbReference type="PANTHER" id="PTHR33254:SF4">
    <property type="entry name" value="4-HYDROXY-4-METHYL-2-OXOGLUTARATE ALDOLASE 3-RELATED"/>
    <property type="match status" value="1"/>
</dbReference>
<accession>A0ABM9NMF8</accession>
<evidence type="ECO:0000256" key="3">
    <source>
        <dbReference type="ARBA" id="ARBA00029596"/>
    </source>
</evidence>
<dbReference type="Proteomes" id="UP001497493">
    <property type="component" value="Chromosome"/>
</dbReference>